<gene>
    <name evidence="2" type="ORF">SLEP1_g34138</name>
</gene>
<keyword evidence="1" id="KW-1133">Transmembrane helix</keyword>
<reference evidence="2 3" key="1">
    <citation type="journal article" date="2021" name="Commun. Biol.">
        <title>The genome of Shorea leprosula (Dipterocarpaceae) highlights the ecological relevance of drought in aseasonal tropical rainforests.</title>
        <authorList>
            <person name="Ng K.K.S."/>
            <person name="Kobayashi M.J."/>
            <person name="Fawcett J.A."/>
            <person name="Hatakeyama M."/>
            <person name="Paape T."/>
            <person name="Ng C.H."/>
            <person name="Ang C.C."/>
            <person name="Tnah L.H."/>
            <person name="Lee C.T."/>
            <person name="Nishiyama T."/>
            <person name="Sese J."/>
            <person name="O'Brien M.J."/>
            <person name="Copetti D."/>
            <person name="Mohd Noor M.I."/>
            <person name="Ong R.C."/>
            <person name="Putra M."/>
            <person name="Sireger I.Z."/>
            <person name="Indrioko S."/>
            <person name="Kosugi Y."/>
            <person name="Izuno A."/>
            <person name="Isagi Y."/>
            <person name="Lee S.L."/>
            <person name="Shimizu K.K."/>
        </authorList>
    </citation>
    <scope>NUCLEOTIDE SEQUENCE [LARGE SCALE GENOMIC DNA]</scope>
    <source>
        <strain evidence="2">214</strain>
    </source>
</reference>
<dbReference type="InterPro" id="IPR002885">
    <property type="entry name" value="PPR_rpt"/>
</dbReference>
<protein>
    <submittedName>
        <fullName evidence="2">Uncharacterized protein</fullName>
    </submittedName>
</protein>
<keyword evidence="1" id="KW-0812">Transmembrane</keyword>
<proteinExistence type="predicted"/>
<keyword evidence="1" id="KW-0472">Membrane</keyword>
<sequence length="119" mass="13100">MTFSFNSQSTEVALNPEELTKINLLIPRLCLSNHLKIAIQLTTTALNGKHLFQVCGVLVGGLCGAGLVLEGLRVLRDMVKENLRPGEGLREARIWEAMELKDALIHVGDGERQAFDNSM</sequence>
<dbReference type="AlphaFoldDB" id="A0AAV5KIV1"/>
<name>A0AAV5KIV1_9ROSI</name>
<evidence type="ECO:0000313" key="3">
    <source>
        <dbReference type="Proteomes" id="UP001054252"/>
    </source>
</evidence>
<dbReference type="Proteomes" id="UP001054252">
    <property type="component" value="Unassembled WGS sequence"/>
</dbReference>
<feature type="transmembrane region" description="Helical" evidence="1">
    <location>
        <begin position="51"/>
        <end position="75"/>
    </location>
</feature>
<accession>A0AAV5KIV1</accession>
<organism evidence="2 3">
    <name type="scientific">Rubroshorea leprosula</name>
    <dbReference type="NCBI Taxonomy" id="152421"/>
    <lineage>
        <taxon>Eukaryota</taxon>
        <taxon>Viridiplantae</taxon>
        <taxon>Streptophyta</taxon>
        <taxon>Embryophyta</taxon>
        <taxon>Tracheophyta</taxon>
        <taxon>Spermatophyta</taxon>
        <taxon>Magnoliopsida</taxon>
        <taxon>eudicotyledons</taxon>
        <taxon>Gunneridae</taxon>
        <taxon>Pentapetalae</taxon>
        <taxon>rosids</taxon>
        <taxon>malvids</taxon>
        <taxon>Malvales</taxon>
        <taxon>Dipterocarpaceae</taxon>
        <taxon>Rubroshorea</taxon>
    </lineage>
</organism>
<evidence type="ECO:0000313" key="2">
    <source>
        <dbReference type="EMBL" id="GKV24537.1"/>
    </source>
</evidence>
<keyword evidence="3" id="KW-1185">Reference proteome</keyword>
<evidence type="ECO:0000256" key="1">
    <source>
        <dbReference type="SAM" id="Phobius"/>
    </source>
</evidence>
<comment type="caution">
    <text evidence="2">The sequence shown here is derived from an EMBL/GenBank/DDBJ whole genome shotgun (WGS) entry which is preliminary data.</text>
</comment>
<dbReference type="NCBIfam" id="TIGR00756">
    <property type="entry name" value="PPR"/>
    <property type="match status" value="1"/>
</dbReference>
<dbReference type="EMBL" id="BPVZ01000066">
    <property type="protein sequence ID" value="GKV24537.1"/>
    <property type="molecule type" value="Genomic_DNA"/>
</dbReference>